<dbReference type="InterPro" id="IPR047142">
    <property type="entry name" value="OryJ/VirC-like"/>
</dbReference>
<protein>
    <recommendedName>
        <fullName evidence="3">Cupin 2 conserved barrel domain-containing protein</fullName>
    </recommendedName>
</protein>
<dbReference type="OrthoDB" id="5840532at2759"/>
<dbReference type="STRING" id="1182543.W9XDR0"/>
<evidence type="ECO:0000313" key="1">
    <source>
        <dbReference type="EMBL" id="EXJ75460.1"/>
    </source>
</evidence>
<accession>W9XDR0</accession>
<dbReference type="Gene3D" id="2.60.120.10">
    <property type="entry name" value="Jelly Rolls"/>
    <property type="match status" value="1"/>
</dbReference>
<dbReference type="InterPro" id="IPR011051">
    <property type="entry name" value="RmlC_Cupin_sf"/>
</dbReference>
<dbReference type="GeneID" id="19186889"/>
<dbReference type="eggNOG" id="ENOG502S90D">
    <property type="taxonomic scope" value="Eukaryota"/>
</dbReference>
<sequence>MGSNSNYDDGKSPFTDPVLHITSHNAAGQAVVQSSTTEVALPYEGLNISHSLLYTTSEFPPDLNDDKDVKLHEEMRASGKLNIVQPYGTVIRIVNFGPHNTALMHRTQSLDYGVVLEGSVIMELDDDSRTLMRKGDVAVQRGTMHAWKNASETEWARMLFLLQDCQPLLVGGQRFKEDLGHGYSVFPESGNDI</sequence>
<dbReference type="Proteomes" id="UP000019471">
    <property type="component" value="Unassembled WGS sequence"/>
</dbReference>
<dbReference type="RefSeq" id="XP_007740962.1">
    <property type="nucleotide sequence ID" value="XM_007742772.1"/>
</dbReference>
<dbReference type="PANTHER" id="PTHR36156:SF2">
    <property type="entry name" value="CUPIN TYPE-2 DOMAIN-CONTAINING PROTEIN"/>
    <property type="match status" value="1"/>
</dbReference>
<dbReference type="InterPro" id="IPR014710">
    <property type="entry name" value="RmlC-like_jellyroll"/>
</dbReference>
<dbReference type="PANTHER" id="PTHR36156">
    <property type="entry name" value="SLR2101 PROTEIN"/>
    <property type="match status" value="1"/>
</dbReference>
<organism evidence="1 2">
    <name type="scientific">Cladophialophora psammophila CBS 110553</name>
    <dbReference type="NCBI Taxonomy" id="1182543"/>
    <lineage>
        <taxon>Eukaryota</taxon>
        <taxon>Fungi</taxon>
        <taxon>Dikarya</taxon>
        <taxon>Ascomycota</taxon>
        <taxon>Pezizomycotina</taxon>
        <taxon>Eurotiomycetes</taxon>
        <taxon>Chaetothyriomycetidae</taxon>
        <taxon>Chaetothyriales</taxon>
        <taxon>Herpotrichiellaceae</taxon>
        <taxon>Cladophialophora</taxon>
    </lineage>
</organism>
<keyword evidence="2" id="KW-1185">Reference proteome</keyword>
<evidence type="ECO:0008006" key="3">
    <source>
        <dbReference type="Google" id="ProtNLM"/>
    </source>
</evidence>
<proteinExistence type="predicted"/>
<dbReference type="HOGENOM" id="CLU_096188_0_0_1"/>
<comment type="caution">
    <text evidence="1">The sequence shown here is derived from an EMBL/GenBank/DDBJ whole genome shotgun (WGS) entry which is preliminary data.</text>
</comment>
<name>W9XDR0_9EURO</name>
<dbReference type="CDD" id="cd02231">
    <property type="entry name" value="cupin_BLL6423-like"/>
    <property type="match status" value="1"/>
</dbReference>
<gene>
    <name evidence="1" type="ORF">A1O5_02156</name>
</gene>
<evidence type="ECO:0000313" key="2">
    <source>
        <dbReference type="Proteomes" id="UP000019471"/>
    </source>
</evidence>
<dbReference type="AlphaFoldDB" id="W9XDR0"/>
<dbReference type="SUPFAM" id="SSF51182">
    <property type="entry name" value="RmlC-like cupins"/>
    <property type="match status" value="1"/>
</dbReference>
<dbReference type="EMBL" id="AMGX01000002">
    <property type="protein sequence ID" value="EXJ75460.1"/>
    <property type="molecule type" value="Genomic_DNA"/>
</dbReference>
<reference evidence="1 2" key="1">
    <citation type="submission" date="2013-03" db="EMBL/GenBank/DDBJ databases">
        <title>The Genome Sequence of Cladophialophora psammophila CBS 110553.</title>
        <authorList>
            <consortium name="The Broad Institute Genomics Platform"/>
            <person name="Cuomo C."/>
            <person name="de Hoog S."/>
            <person name="Gorbushina A."/>
            <person name="Walker B."/>
            <person name="Young S.K."/>
            <person name="Zeng Q."/>
            <person name="Gargeya S."/>
            <person name="Fitzgerald M."/>
            <person name="Haas B."/>
            <person name="Abouelleil A."/>
            <person name="Allen A.W."/>
            <person name="Alvarado L."/>
            <person name="Arachchi H.M."/>
            <person name="Berlin A.M."/>
            <person name="Chapman S.B."/>
            <person name="Gainer-Dewar J."/>
            <person name="Goldberg J."/>
            <person name="Griggs A."/>
            <person name="Gujja S."/>
            <person name="Hansen M."/>
            <person name="Howarth C."/>
            <person name="Imamovic A."/>
            <person name="Ireland A."/>
            <person name="Larimer J."/>
            <person name="McCowan C."/>
            <person name="Murphy C."/>
            <person name="Pearson M."/>
            <person name="Poon T.W."/>
            <person name="Priest M."/>
            <person name="Roberts A."/>
            <person name="Saif S."/>
            <person name="Shea T."/>
            <person name="Sisk P."/>
            <person name="Sykes S."/>
            <person name="Wortman J."/>
            <person name="Nusbaum C."/>
            <person name="Birren B."/>
        </authorList>
    </citation>
    <scope>NUCLEOTIDE SEQUENCE [LARGE SCALE GENOMIC DNA]</scope>
    <source>
        <strain evidence="1 2">CBS 110553</strain>
    </source>
</reference>